<dbReference type="Gene3D" id="3.30.190.20">
    <property type="match status" value="1"/>
</dbReference>
<keyword evidence="12" id="KW-0267">Excision nuclease</keyword>
<evidence type="ECO:0000256" key="11">
    <source>
        <dbReference type="ARBA" id="ARBA00022840"/>
    </source>
</evidence>
<evidence type="ECO:0000256" key="5">
    <source>
        <dbReference type="ARBA" id="ARBA00022737"/>
    </source>
</evidence>
<evidence type="ECO:0000256" key="1">
    <source>
        <dbReference type="ARBA" id="ARBA00004496"/>
    </source>
</evidence>
<evidence type="ECO:0000256" key="3">
    <source>
        <dbReference type="ARBA" id="ARBA00022490"/>
    </source>
</evidence>
<evidence type="ECO:0000256" key="15">
    <source>
        <dbReference type="ARBA" id="ARBA00038000"/>
    </source>
</evidence>
<keyword evidence="11" id="KW-0067">ATP-binding</keyword>
<dbReference type="InterPro" id="IPR003439">
    <property type="entry name" value="ABC_transporter-like_ATP-bd"/>
</dbReference>
<keyword evidence="20" id="KW-1185">Reference proteome</keyword>
<evidence type="ECO:0000313" key="20">
    <source>
        <dbReference type="Proteomes" id="UP000277294"/>
    </source>
</evidence>
<keyword evidence="10" id="KW-0862">Zinc</keyword>
<evidence type="ECO:0000256" key="7">
    <source>
        <dbReference type="ARBA" id="ARBA00022763"/>
    </source>
</evidence>
<name>A0A3P4B4W3_9BURK</name>
<dbReference type="GO" id="GO:0005524">
    <property type="term" value="F:ATP binding"/>
    <property type="evidence" value="ECO:0007669"/>
    <property type="project" value="UniProtKB-KW"/>
</dbReference>
<dbReference type="Gene3D" id="1.20.1580.10">
    <property type="entry name" value="ABC transporter ATPase like domain"/>
    <property type="match status" value="3"/>
</dbReference>
<keyword evidence="6" id="KW-0547">Nucleotide-binding</keyword>
<dbReference type="GO" id="GO:0005737">
    <property type="term" value="C:cytoplasm"/>
    <property type="evidence" value="ECO:0007669"/>
    <property type="project" value="UniProtKB-SubCell"/>
</dbReference>
<dbReference type="Proteomes" id="UP000277294">
    <property type="component" value="Unassembled WGS sequence"/>
</dbReference>
<dbReference type="GO" id="GO:0004518">
    <property type="term" value="F:nuclease activity"/>
    <property type="evidence" value="ECO:0007669"/>
    <property type="project" value="UniProtKB-KW"/>
</dbReference>
<keyword evidence="9" id="KW-0863">Zinc-finger</keyword>
<evidence type="ECO:0000313" key="19">
    <source>
        <dbReference type="EMBL" id="VCU70556.1"/>
    </source>
</evidence>
<dbReference type="EMBL" id="UWPJ01000022">
    <property type="protein sequence ID" value="VCU70556.1"/>
    <property type="molecule type" value="Genomic_DNA"/>
</dbReference>
<keyword evidence="5" id="KW-0677">Repeat</keyword>
<sequence>MSSSPNTPQDASAEPEIRVIGARQNNLKNLSLTLPTNELVVVTGVSGSGKSSLVFDTLYAEGQRRYVETFSPYARQFLDRMDKPQVDRIEGIPPAIAIDQTNPVRTSRSTVGTMTELNDHLKLLVARAGRLFCRQCARPVQKDTPESIYASLARRSAAAGDPRLAVTFPVQVPANYSEDEIRGFLERQGYTRVHAQRKVGTGKHAVQQLDVVQDRFRFGNAERARVMEALDAALRLGAGRVDARVLGDDGAETALWKYSDELHCADCDIAYSTPTPSSFSFNSPLGACEACRGFGRVIGVDYGLIVPDEGKTLRGGAVKPWQTASYKECQDDLVKYAARAGIPLDVPWRKLTDAQREWVLQGTSDWKGGNDAWKTQWYGVKRFFDWLETKAYKMHIRVLLSKYRAYTPCQACGGARLKPDSLLWRVGGKEEADSVLPESDGTYTRFRPVGASWGAATLAALPGLSIHDLMLLPIERVRTFCDALRFEGAMDAATELLLQEVRARLKFLCDVGLGYLTLDRQSRTLSGGEVQRINLTTALGTSLVNTLFVLDEPSIGLHPRDMNRIVEVMHRLRDAGNSLVVVEHDPQVMLAADRVIDIGPGPGERGGHIVFNGSPEQLRQAPTLTGDYLSGRRHVAAPRPMPVNANTPRLIVEGAREHNLKNLHAEFPLGRLVCVTGVSGSGKSTLIQDVLYPALLKRKGKPTEAPGAHDRILGDDWIAEVVMVDQSPIGKTARSNPASYVGAFDGVRKLFAQARLSKERGYTAGMFSFNAGDGRCPTCGGTGFEHVEMQFLSDVYLRCPDCDGTRFRPEVREVTITRKGREASISDVLEMTVTEALDFFEGERDIQWGLAPLADVGLEYVRLGQPVPTLSGGEAQRLKLAGHLAEAARSGISTLGAKLSKKGSLFLFDEPTTGLHFDDIARLMGAFRKLLAAGHTLIVIEHNLDVIRASDWLIDLGPEGGDAGGMIIAAGTPRDIMDSPASYTGQALREYELQIGSLETAQAKTNGSTAADDTAQPAQAAYAAEPAQTVPVVAEAAVSYGAADAGVPLQNLLARRRHAARAIQIKNAREHNLKNVDVEIPRDTFTVITGVSGSGKSTLAFDILFNEGQRRYLESLNAYARSIVQPAGQPDVDAIFGIPPTVAIEQRTSRGGRKSTVATMTETHHFMRLLYMKLGTQYCPNCDIPVEPQTFDLIVSRILRDLRGQHVGILAPLVSARKGYYTDLAKWAANKGYTHLRVDGAFIPTAKWPRLDRFKEHDIDLPVADFIVDAAHEAPLRAAIHEALEHGHGVLSVVWPLQKLQVEMASGADAPAPELEQRVFSVKRACPSCGLSFPEPDPRMFSYNSKHGWCTSCFGTGVRLPGFDAEQTGEETAWNAWYEGEALPCPDCHGQRLNRNALAVRWRGRSIAQLSSMAVREAGGFFRELRTEGREAEIARDILAELRSRLEFLEEVGLGYLALDRAAPTLSGGEAQRIRLAAQLGSNLQGVCYVLDEPTIGLHPRDNRILLNALSRLEGKGNTLVVVEHDEDTIRRAAHVIDIGPGAGVRGGTVVAQGTVDDIIASPDSLTGKYLAHPLQHPLQPRRPVSPDTPRIAVRKARLHNLRDVDASFPVGRLTVVTGVSGSGKSTLARDVLLDNLQRRIGKDAEKQAAWTGCAAIAGWEGVDRVLEVDQTPIGKTPRSCPATYVGFWDTIRKQFADTTEARMRGWAAGRFSFNTGEGRCPVCEGQGMRTIEMNFLPDVKVPCDACNGARFNRETLAVHLRGKSIGDVLAMEIDEAVDYFGAHPSILNPLQLLQSVGLGYLTLGQPSPTLSGGEAQRIKLVTELAKARLDEGTMRTGRAYKMPHTLYVLDEPTVGLSMADVEKLIRVLHRLVDAGNTVVVIEHNLDVIAEADWLLDMGPEGGGEGGQLVVEGTPEHVMEQSARSHTGQVLAEFMQTAAAGSAAAEAHAEAG</sequence>
<evidence type="ECO:0000256" key="8">
    <source>
        <dbReference type="ARBA" id="ARBA00022769"/>
    </source>
</evidence>
<reference evidence="19 20" key="1">
    <citation type="submission" date="2018-10" db="EMBL/GenBank/DDBJ databases">
        <authorList>
            <person name="Criscuolo A."/>
        </authorList>
    </citation>
    <scope>NUCLEOTIDE SEQUENCE [LARGE SCALE GENOMIC DNA]</scope>
    <source>
        <strain evidence="19">DnA1</strain>
    </source>
</reference>
<dbReference type="PROSITE" id="PS00211">
    <property type="entry name" value="ABC_TRANSPORTER_1"/>
    <property type="match status" value="2"/>
</dbReference>
<dbReference type="InterPro" id="IPR017871">
    <property type="entry name" value="ABC_transporter-like_CS"/>
</dbReference>
<dbReference type="OrthoDB" id="9809851at2"/>
<keyword evidence="4" id="KW-0479">Metal-binding</keyword>
<dbReference type="Gene3D" id="3.40.50.300">
    <property type="entry name" value="P-loop containing nucleotide triphosphate hydrolases"/>
    <property type="match status" value="5"/>
</dbReference>
<dbReference type="NCBIfam" id="TIGR00630">
    <property type="entry name" value="uvra"/>
    <property type="match status" value="1"/>
</dbReference>
<dbReference type="InterPro" id="IPR041102">
    <property type="entry name" value="UvrA_inter"/>
</dbReference>
<dbReference type="Gene3D" id="1.10.8.280">
    <property type="entry name" value="ABC transporter ATPase domain-like"/>
    <property type="match status" value="1"/>
</dbReference>
<dbReference type="GO" id="GO:0003677">
    <property type="term" value="F:DNA binding"/>
    <property type="evidence" value="ECO:0007669"/>
    <property type="project" value="UniProtKB-KW"/>
</dbReference>
<evidence type="ECO:0000256" key="12">
    <source>
        <dbReference type="ARBA" id="ARBA00022881"/>
    </source>
</evidence>
<dbReference type="PANTHER" id="PTHR43152">
    <property type="entry name" value="UVRABC SYSTEM PROTEIN A"/>
    <property type="match status" value="1"/>
</dbReference>
<dbReference type="Pfam" id="PF17760">
    <property type="entry name" value="UvrA_inter"/>
    <property type="match status" value="1"/>
</dbReference>
<comment type="subcellular location">
    <subcellularLocation>
        <location evidence="1">Cytoplasm</location>
    </subcellularLocation>
</comment>
<keyword evidence="3" id="KW-0963">Cytoplasm</keyword>
<keyword evidence="7" id="KW-0227">DNA damage</keyword>
<dbReference type="InterPro" id="IPR013815">
    <property type="entry name" value="ATP_grasp_subdomain_1"/>
</dbReference>
<dbReference type="PROSITE" id="PS50893">
    <property type="entry name" value="ABC_TRANSPORTER_2"/>
    <property type="match status" value="1"/>
</dbReference>
<dbReference type="GO" id="GO:0006289">
    <property type="term" value="P:nucleotide-excision repair"/>
    <property type="evidence" value="ECO:0007669"/>
    <property type="project" value="InterPro"/>
</dbReference>
<dbReference type="SUPFAM" id="SSF52540">
    <property type="entry name" value="P-loop containing nucleoside triphosphate hydrolases"/>
    <property type="match status" value="4"/>
</dbReference>
<dbReference type="Pfam" id="PF17755">
    <property type="entry name" value="UvrA_DNA-bind"/>
    <property type="match status" value="1"/>
</dbReference>
<evidence type="ECO:0000259" key="18">
    <source>
        <dbReference type="PROSITE" id="PS50893"/>
    </source>
</evidence>
<keyword evidence="13" id="KW-0238">DNA-binding</keyword>
<evidence type="ECO:0000256" key="10">
    <source>
        <dbReference type="ARBA" id="ARBA00022833"/>
    </source>
</evidence>
<dbReference type="SMART" id="SM00382">
    <property type="entry name" value="AAA"/>
    <property type="match status" value="3"/>
</dbReference>
<evidence type="ECO:0000256" key="14">
    <source>
        <dbReference type="ARBA" id="ARBA00023204"/>
    </source>
</evidence>
<evidence type="ECO:0000256" key="2">
    <source>
        <dbReference type="ARBA" id="ARBA00022475"/>
    </source>
</evidence>
<dbReference type="InterPro" id="IPR003593">
    <property type="entry name" value="AAA+_ATPase"/>
</dbReference>
<keyword evidence="2" id="KW-1003">Cell membrane</keyword>
<keyword evidence="8" id="KW-0228">DNA excision</keyword>
<evidence type="ECO:0000256" key="4">
    <source>
        <dbReference type="ARBA" id="ARBA00022723"/>
    </source>
</evidence>
<feature type="domain" description="ABC transporter" evidence="18">
    <location>
        <begin position="645"/>
        <end position="989"/>
    </location>
</feature>
<accession>A0A3P4B4W3</accession>
<dbReference type="GO" id="GO:0008270">
    <property type="term" value="F:zinc ion binding"/>
    <property type="evidence" value="ECO:0007669"/>
    <property type="project" value="UniProtKB-KW"/>
</dbReference>
<keyword evidence="2" id="KW-0472">Membrane</keyword>
<dbReference type="GO" id="GO:0016887">
    <property type="term" value="F:ATP hydrolysis activity"/>
    <property type="evidence" value="ECO:0007669"/>
    <property type="project" value="InterPro"/>
</dbReference>
<dbReference type="GO" id="GO:0009380">
    <property type="term" value="C:excinuclease repair complex"/>
    <property type="evidence" value="ECO:0007669"/>
    <property type="project" value="InterPro"/>
</dbReference>
<dbReference type="InterPro" id="IPR027417">
    <property type="entry name" value="P-loop_NTPase"/>
</dbReference>
<protein>
    <recommendedName>
        <fullName evidence="16">UvrABC system protein A</fullName>
    </recommendedName>
    <alternativeName>
        <fullName evidence="17">Excinuclease ABC subunit A</fullName>
    </alternativeName>
</protein>
<evidence type="ECO:0000256" key="16">
    <source>
        <dbReference type="ARBA" id="ARBA00039316"/>
    </source>
</evidence>
<keyword evidence="14" id="KW-0234">DNA repair</keyword>
<proteinExistence type="inferred from homology"/>
<evidence type="ECO:0000256" key="9">
    <source>
        <dbReference type="ARBA" id="ARBA00022771"/>
    </source>
</evidence>
<dbReference type="RefSeq" id="WP_124080074.1">
    <property type="nucleotide sequence ID" value="NZ_UWPJ01000022.1"/>
</dbReference>
<dbReference type="InterPro" id="IPR041552">
    <property type="entry name" value="UvrA_DNA-bd"/>
</dbReference>
<evidence type="ECO:0000256" key="6">
    <source>
        <dbReference type="ARBA" id="ARBA00022741"/>
    </source>
</evidence>
<gene>
    <name evidence="19" type="primary">uvrA_1</name>
    <name evidence="19" type="ORF">PIGHUM_02632</name>
</gene>
<dbReference type="PANTHER" id="PTHR43152:SF3">
    <property type="entry name" value="UVRABC SYSTEM PROTEIN A"/>
    <property type="match status" value="1"/>
</dbReference>
<evidence type="ECO:0000256" key="13">
    <source>
        <dbReference type="ARBA" id="ARBA00023125"/>
    </source>
</evidence>
<dbReference type="InterPro" id="IPR004602">
    <property type="entry name" value="UvrA"/>
</dbReference>
<evidence type="ECO:0000256" key="17">
    <source>
        <dbReference type="ARBA" id="ARBA00042156"/>
    </source>
</evidence>
<organism evidence="19 20">
    <name type="scientific">Pigmentiphaga humi</name>
    <dbReference type="NCBI Taxonomy" id="2478468"/>
    <lineage>
        <taxon>Bacteria</taxon>
        <taxon>Pseudomonadati</taxon>
        <taxon>Pseudomonadota</taxon>
        <taxon>Betaproteobacteria</taxon>
        <taxon>Burkholderiales</taxon>
        <taxon>Alcaligenaceae</taxon>
        <taxon>Pigmentiphaga</taxon>
    </lineage>
</organism>
<comment type="similarity">
    <text evidence="15">Belongs to the ABC transporter superfamily. UvrA family.</text>
</comment>
<dbReference type="Gene3D" id="3.30.1490.20">
    <property type="entry name" value="ATP-grasp fold, A domain"/>
    <property type="match status" value="1"/>
</dbReference>